<dbReference type="VEuPathDB" id="FungiDB:BO80DRAFT_67092"/>
<sequence length="192" mass="21594">MLECSCSHGEAHDQLASIRSKTTVISRHPWIVQEREGIPSQELQECGQSEANVRAWCVSEERAAMKTVRERGAKFRTEGPLDLSISTDIHDQCAVEEVGGGYYLNISDSWSAAEGCWCSTTYVDPEGSIFVRWPLWRRGRFFCRTTLATGPKLSAWHARIRFQSFQCLWHGSIWLSRSLSPIGGEPGKATMI</sequence>
<dbReference type="GeneID" id="37229559"/>
<proteinExistence type="predicted"/>
<organism evidence="1 2">
    <name type="scientific">Aspergillus ibericus CBS 121593</name>
    <dbReference type="NCBI Taxonomy" id="1448316"/>
    <lineage>
        <taxon>Eukaryota</taxon>
        <taxon>Fungi</taxon>
        <taxon>Dikarya</taxon>
        <taxon>Ascomycota</taxon>
        <taxon>Pezizomycotina</taxon>
        <taxon>Eurotiomycetes</taxon>
        <taxon>Eurotiomycetidae</taxon>
        <taxon>Eurotiales</taxon>
        <taxon>Aspergillaceae</taxon>
        <taxon>Aspergillus</taxon>
        <taxon>Aspergillus subgen. Circumdati</taxon>
    </lineage>
</organism>
<keyword evidence="2" id="KW-1185">Reference proteome</keyword>
<evidence type="ECO:0000313" key="1">
    <source>
        <dbReference type="EMBL" id="RAL01380.1"/>
    </source>
</evidence>
<protein>
    <submittedName>
        <fullName evidence="1">Uncharacterized protein</fullName>
    </submittedName>
</protein>
<dbReference type="EMBL" id="KZ824436">
    <property type="protein sequence ID" value="RAL01380.1"/>
    <property type="molecule type" value="Genomic_DNA"/>
</dbReference>
<accession>A0A395H1B5</accession>
<name>A0A395H1B5_9EURO</name>
<dbReference type="Proteomes" id="UP000249402">
    <property type="component" value="Unassembled WGS sequence"/>
</dbReference>
<dbReference type="AlphaFoldDB" id="A0A395H1B5"/>
<reference evidence="1 2" key="1">
    <citation type="submission" date="2018-02" db="EMBL/GenBank/DDBJ databases">
        <title>The genomes of Aspergillus section Nigri reveals drivers in fungal speciation.</title>
        <authorList>
            <consortium name="DOE Joint Genome Institute"/>
            <person name="Vesth T.C."/>
            <person name="Nybo J."/>
            <person name="Theobald S."/>
            <person name="Brandl J."/>
            <person name="Frisvad J.C."/>
            <person name="Nielsen K.F."/>
            <person name="Lyhne E.K."/>
            <person name="Kogle M.E."/>
            <person name="Kuo A."/>
            <person name="Riley R."/>
            <person name="Clum A."/>
            <person name="Nolan M."/>
            <person name="Lipzen A."/>
            <person name="Salamov A."/>
            <person name="Henrissat B."/>
            <person name="Wiebenga A."/>
            <person name="De vries R.P."/>
            <person name="Grigoriev I.V."/>
            <person name="Mortensen U.H."/>
            <person name="Andersen M.R."/>
            <person name="Baker S.E."/>
        </authorList>
    </citation>
    <scope>NUCLEOTIDE SEQUENCE [LARGE SCALE GENOMIC DNA]</scope>
    <source>
        <strain evidence="1 2">CBS 121593</strain>
    </source>
</reference>
<evidence type="ECO:0000313" key="2">
    <source>
        <dbReference type="Proteomes" id="UP000249402"/>
    </source>
</evidence>
<gene>
    <name evidence="1" type="ORF">BO80DRAFT_67092</name>
</gene>
<dbReference type="RefSeq" id="XP_025575707.1">
    <property type="nucleotide sequence ID" value="XM_025724694.1"/>
</dbReference>